<evidence type="ECO:0000313" key="2">
    <source>
        <dbReference type="Proteomes" id="UP001157418"/>
    </source>
</evidence>
<sequence>MSLRIITAGSHKIPVACLRMALKMIHGAELVEHLVCTTITKTNEVQMKEHLVCTTHSILFNGYLTGWNGFVDRELDCKLLGDKGIDA</sequence>
<dbReference type="AlphaFoldDB" id="A0AAU9PTE2"/>
<gene>
    <name evidence="1" type="ORF">LVIROSA_LOCUS38471</name>
</gene>
<evidence type="ECO:0000313" key="1">
    <source>
        <dbReference type="EMBL" id="CAH1453208.1"/>
    </source>
</evidence>
<organism evidence="1 2">
    <name type="scientific">Lactuca virosa</name>
    <dbReference type="NCBI Taxonomy" id="75947"/>
    <lineage>
        <taxon>Eukaryota</taxon>
        <taxon>Viridiplantae</taxon>
        <taxon>Streptophyta</taxon>
        <taxon>Embryophyta</taxon>
        <taxon>Tracheophyta</taxon>
        <taxon>Spermatophyta</taxon>
        <taxon>Magnoliopsida</taxon>
        <taxon>eudicotyledons</taxon>
        <taxon>Gunneridae</taxon>
        <taxon>Pentapetalae</taxon>
        <taxon>asterids</taxon>
        <taxon>campanulids</taxon>
        <taxon>Asterales</taxon>
        <taxon>Asteraceae</taxon>
        <taxon>Cichorioideae</taxon>
        <taxon>Cichorieae</taxon>
        <taxon>Lactucinae</taxon>
        <taxon>Lactuca</taxon>
    </lineage>
</organism>
<reference evidence="1 2" key="1">
    <citation type="submission" date="2022-01" db="EMBL/GenBank/DDBJ databases">
        <authorList>
            <person name="Xiong W."/>
            <person name="Schranz E."/>
        </authorList>
    </citation>
    <scope>NUCLEOTIDE SEQUENCE [LARGE SCALE GENOMIC DNA]</scope>
</reference>
<accession>A0AAU9PTE2</accession>
<comment type="caution">
    <text evidence="1">The sequence shown here is derived from an EMBL/GenBank/DDBJ whole genome shotgun (WGS) entry which is preliminary data.</text>
</comment>
<protein>
    <submittedName>
        <fullName evidence="1">Uncharacterized protein</fullName>
    </submittedName>
</protein>
<keyword evidence="2" id="KW-1185">Reference proteome</keyword>
<dbReference type="Proteomes" id="UP001157418">
    <property type="component" value="Unassembled WGS sequence"/>
</dbReference>
<name>A0AAU9PTE2_9ASTR</name>
<dbReference type="EMBL" id="CAKMRJ010005745">
    <property type="protein sequence ID" value="CAH1453208.1"/>
    <property type="molecule type" value="Genomic_DNA"/>
</dbReference>
<proteinExistence type="predicted"/>